<dbReference type="GO" id="GO:0000149">
    <property type="term" value="F:SNARE binding"/>
    <property type="evidence" value="ECO:0007669"/>
    <property type="project" value="TreeGrafter"/>
</dbReference>
<gene>
    <name evidence="2" type="ORF">CGI_10018943</name>
</gene>
<feature type="compositionally biased region" description="Basic and acidic residues" evidence="1">
    <location>
        <begin position="791"/>
        <end position="810"/>
    </location>
</feature>
<dbReference type="GO" id="GO:0005770">
    <property type="term" value="C:late endosome"/>
    <property type="evidence" value="ECO:0007669"/>
    <property type="project" value="TreeGrafter"/>
</dbReference>
<sequence>MEAVKIEDNCVVVVLDKKETKVRILFEEAFYNNNDESYQVFCIEYFLNKPAPGGKRLQETLDKQLEPFSKQYKNLATEKFIVIVRRRVHESRKEMDILKSAVEMYMMVSIHRGLFQAVQTNLAAEDAEVNKSMRTLSDIKLDELGIRQEFMYNIKQAKKELQTLNKYGSPLGRLLCLKRYVEGGDEAAVRLMLGKPNTPEESIILQMCHPLCSCSKCRTLLRQNPTEKTLVTAYTRDEHGYTALHIAALHGQAHLVDLLIQHGAVVNASDYLGYTPLHLACQKGYQNIVCVKALLFADKVRTCIDMNAQNNRGDTPLHLASKWGYESIIQTLLDNNARIDIKNRKKQTPCNVAQNAHIQKMFKQYDSMPLVMTGRQKSESLKDYEVVSIPKPRKDSVEPVTASPSSPSKLFTPVVASLDQVRNHKITLLFKAIEQGDIPLVMFHMKWNNTGPESGPSSPEAVGDQELCHPLCQCPKCSSLQQGSVSSENSLNVNVADDKLFRPLHKACQAQNLDLVKLFINKGAEVNVHTKKGITPLHLAAINQNTMIVLHLLKHGAKVNVRDSYGDTPLHLSCYKGCKDSVDCLLMYQAKVNISNSIGNTPLHIAVKTSSEPVIVKLLAEGAYPLAKNKEGHTPFDYTKVPRIRDLLNTHITKKELSATSPNIVADKEIKASPTTPDSIRNIFASFEGRSRENLLTLTSSIKCVDRRESLKKTPEVNDRSNPDLRSIRHSLSIQNFDLSGLRHVELLDKSEPLYIYRLAMNMASDDSETTRAQAFAENSDAEDDVFEKTESIEKDTKNQDSELQDEHVSSKSPTIITDSKKPADSAVEENNESQSDNIITNQIVNNNSDINTNTE</sequence>
<dbReference type="InterPro" id="IPR036770">
    <property type="entry name" value="Ankyrin_rpt-contain_sf"/>
</dbReference>
<dbReference type="InterPro" id="IPR051248">
    <property type="entry name" value="UPF0507/Ank_repeat_27"/>
</dbReference>
<dbReference type="GO" id="GO:0005085">
    <property type="term" value="F:guanyl-nucleotide exchange factor activity"/>
    <property type="evidence" value="ECO:0007669"/>
    <property type="project" value="TreeGrafter"/>
</dbReference>
<feature type="compositionally biased region" description="Polar residues" evidence="1">
    <location>
        <begin position="833"/>
        <end position="856"/>
    </location>
</feature>
<dbReference type="Pfam" id="PF00023">
    <property type="entry name" value="Ank"/>
    <property type="match status" value="2"/>
</dbReference>
<dbReference type="AlphaFoldDB" id="K1Q493"/>
<dbReference type="GO" id="GO:0048812">
    <property type="term" value="P:neuron projection morphogenesis"/>
    <property type="evidence" value="ECO:0007669"/>
    <property type="project" value="TreeGrafter"/>
</dbReference>
<dbReference type="PROSITE" id="PS50088">
    <property type="entry name" value="ANK_REPEAT"/>
    <property type="match status" value="7"/>
</dbReference>
<dbReference type="SUPFAM" id="SSF109993">
    <property type="entry name" value="VPS9 domain"/>
    <property type="match status" value="1"/>
</dbReference>
<dbReference type="CDD" id="cd22885">
    <property type="entry name" value="ANKRD27_zf1"/>
    <property type="match status" value="1"/>
</dbReference>
<dbReference type="GO" id="GO:0005886">
    <property type="term" value="C:plasma membrane"/>
    <property type="evidence" value="ECO:0007669"/>
    <property type="project" value="TreeGrafter"/>
</dbReference>
<dbReference type="PRINTS" id="PR01415">
    <property type="entry name" value="ANKYRIN"/>
</dbReference>
<dbReference type="Gene3D" id="1.25.40.20">
    <property type="entry name" value="Ankyrin repeat-containing domain"/>
    <property type="match status" value="3"/>
</dbReference>
<dbReference type="GO" id="GO:0030133">
    <property type="term" value="C:transport vesicle"/>
    <property type="evidence" value="ECO:0007669"/>
    <property type="project" value="TreeGrafter"/>
</dbReference>
<dbReference type="PANTHER" id="PTHR24170">
    <property type="entry name" value="ANKYRIN REPEAT DOMAIN-CONTAINING PROTEIN 27"/>
    <property type="match status" value="1"/>
</dbReference>
<dbReference type="HOGENOM" id="CLU_333776_0_0_1"/>
<dbReference type="InterPro" id="IPR037191">
    <property type="entry name" value="VPS9_dom_sf"/>
</dbReference>
<protein>
    <submittedName>
        <fullName evidence="2">Ankyrin repeat domain-containing protein 27</fullName>
    </submittedName>
</protein>
<dbReference type="SMART" id="SM00248">
    <property type="entry name" value="ANK"/>
    <property type="match status" value="8"/>
</dbReference>
<dbReference type="InParanoid" id="K1Q493"/>
<dbReference type="PANTHER" id="PTHR24170:SF2">
    <property type="entry name" value="ANKYRIN REPEAT DOMAIN-CONTAINING PROTEIN 27"/>
    <property type="match status" value="1"/>
</dbReference>
<dbReference type="EMBL" id="JH816447">
    <property type="protein sequence ID" value="EKC28688.1"/>
    <property type="molecule type" value="Genomic_DNA"/>
</dbReference>
<accession>K1Q493</accession>
<evidence type="ECO:0000313" key="2">
    <source>
        <dbReference type="EMBL" id="EKC28688.1"/>
    </source>
</evidence>
<dbReference type="Pfam" id="PF12796">
    <property type="entry name" value="Ank_2"/>
    <property type="match status" value="2"/>
</dbReference>
<dbReference type="GO" id="GO:0043005">
    <property type="term" value="C:neuron projection"/>
    <property type="evidence" value="ECO:0007669"/>
    <property type="project" value="TreeGrafter"/>
</dbReference>
<proteinExistence type="predicted"/>
<evidence type="ECO:0000256" key="1">
    <source>
        <dbReference type="SAM" id="MobiDB-lite"/>
    </source>
</evidence>
<dbReference type="CDD" id="cd22886">
    <property type="entry name" value="ANKRD27_zf2"/>
    <property type="match status" value="1"/>
</dbReference>
<dbReference type="SUPFAM" id="SSF48403">
    <property type="entry name" value="Ankyrin repeat"/>
    <property type="match status" value="2"/>
</dbReference>
<organism evidence="2">
    <name type="scientific">Magallana gigas</name>
    <name type="common">Pacific oyster</name>
    <name type="synonym">Crassostrea gigas</name>
    <dbReference type="NCBI Taxonomy" id="29159"/>
    <lineage>
        <taxon>Eukaryota</taxon>
        <taxon>Metazoa</taxon>
        <taxon>Spiralia</taxon>
        <taxon>Lophotrochozoa</taxon>
        <taxon>Mollusca</taxon>
        <taxon>Bivalvia</taxon>
        <taxon>Autobranchia</taxon>
        <taxon>Pteriomorphia</taxon>
        <taxon>Ostreida</taxon>
        <taxon>Ostreoidea</taxon>
        <taxon>Ostreidae</taxon>
        <taxon>Magallana</taxon>
    </lineage>
</organism>
<dbReference type="PROSITE" id="PS50297">
    <property type="entry name" value="ANK_REP_REGION"/>
    <property type="match status" value="7"/>
</dbReference>
<dbReference type="GO" id="GO:0045022">
    <property type="term" value="P:early endosome to late endosome transport"/>
    <property type="evidence" value="ECO:0007669"/>
    <property type="project" value="TreeGrafter"/>
</dbReference>
<dbReference type="GO" id="GO:0097422">
    <property type="term" value="C:tubular endosome"/>
    <property type="evidence" value="ECO:0007669"/>
    <property type="project" value="TreeGrafter"/>
</dbReference>
<dbReference type="GO" id="GO:0005769">
    <property type="term" value="C:early endosome"/>
    <property type="evidence" value="ECO:0007669"/>
    <property type="project" value="TreeGrafter"/>
</dbReference>
<feature type="region of interest" description="Disordered" evidence="1">
    <location>
        <begin position="791"/>
        <end position="856"/>
    </location>
</feature>
<dbReference type="InterPro" id="IPR002110">
    <property type="entry name" value="Ankyrin_rpt"/>
</dbReference>
<name>K1Q493_MAGGI</name>
<reference evidence="2" key="1">
    <citation type="journal article" date="2012" name="Nature">
        <title>The oyster genome reveals stress adaptation and complexity of shell formation.</title>
        <authorList>
            <person name="Zhang G."/>
            <person name="Fang X."/>
            <person name="Guo X."/>
            <person name="Li L."/>
            <person name="Luo R."/>
            <person name="Xu F."/>
            <person name="Yang P."/>
            <person name="Zhang L."/>
            <person name="Wang X."/>
            <person name="Qi H."/>
            <person name="Xiong Z."/>
            <person name="Que H."/>
            <person name="Xie Y."/>
            <person name="Holland P.W."/>
            <person name="Paps J."/>
            <person name="Zhu Y."/>
            <person name="Wu F."/>
            <person name="Chen Y."/>
            <person name="Wang J."/>
            <person name="Peng C."/>
            <person name="Meng J."/>
            <person name="Yang L."/>
            <person name="Liu J."/>
            <person name="Wen B."/>
            <person name="Zhang N."/>
            <person name="Huang Z."/>
            <person name="Zhu Q."/>
            <person name="Feng Y."/>
            <person name="Mount A."/>
            <person name="Hedgecock D."/>
            <person name="Xu Z."/>
            <person name="Liu Y."/>
            <person name="Domazet-Loso T."/>
            <person name="Du Y."/>
            <person name="Sun X."/>
            <person name="Zhang S."/>
            <person name="Liu B."/>
            <person name="Cheng P."/>
            <person name="Jiang X."/>
            <person name="Li J."/>
            <person name="Fan D."/>
            <person name="Wang W."/>
            <person name="Fu W."/>
            <person name="Wang T."/>
            <person name="Wang B."/>
            <person name="Zhang J."/>
            <person name="Peng Z."/>
            <person name="Li Y."/>
            <person name="Li N."/>
            <person name="Wang J."/>
            <person name="Chen M."/>
            <person name="He Y."/>
            <person name="Tan F."/>
            <person name="Song X."/>
            <person name="Zheng Q."/>
            <person name="Huang R."/>
            <person name="Yang H."/>
            <person name="Du X."/>
            <person name="Chen L."/>
            <person name="Yang M."/>
            <person name="Gaffney P.M."/>
            <person name="Wang S."/>
            <person name="Luo L."/>
            <person name="She Z."/>
            <person name="Ming Y."/>
            <person name="Huang W."/>
            <person name="Zhang S."/>
            <person name="Huang B."/>
            <person name="Zhang Y."/>
            <person name="Qu T."/>
            <person name="Ni P."/>
            <person name="Miao G."/>
            <person name="Wang J."/>
            <person name="Wang Q."/>
            <person name="Steinberg C.E."/>
            <person name="Wang H."/>
            <person name="Li N."/>
            <person name="Qian L."/>
            <person name="Zhang G."/>
            <person name="Li Y."/>
            <person name="Yang H."/>
            <person name="Liu X."/>
            <person name="Wang J."/>
            <person name="Yin Y."/>
            <person name="Wang J."/>
        </authorList>
    </citation>
    <scope>NUCLEOTIDE SEQUENCE [LARGE SCALE GENOMIC DNA]</scope>
    <source>
        <strain evidence="2">05x7-T-G4-1.051#20</strain>
    </source>
</reference>
<dbReference type="Gene3D" id="1.20.1050.80">
    <property type="entry name" value="VPS9 domain"/>
    <property type="match status" value="1"/>
</dbReference>